<dbReference type="InterPro" id="IPR000182">
    <property type="entry name" value="GNAT_dom"/>
</dbReference>
<dbReference type="OrthoDB" id="5292888at2"/>
<organism evidence="2 3">
    <name type="scientific">Paenibacillus bovis</name>
    <dbReference type="NCBI Taxonomy" id="1616788"/>
    <lineage>
        <taxon>Bacteria</taxon>
        <taxon>Bacillati</taxon>
        <taxon>Bacillota</taxon>
        <taxon>Bacilli</taxon>
        <taxon>Bacillales</taxon>
        <taxon>Paenibacillaceae</taxon>
        <taxon>Paenibacillus</taxon>
    </lineage>
</organism>
<dbReference type="EMBL" id="CP013023">
    <property type="protein sequence ID" value="ANF96773.1"/>
    <property type="molecule type" value="Genomic_DNA"/>
</dbReference>
<dbReference type="InterPro" id="IPR016181">
    <property type="entry name" value="Acyl_CoA_acyltransferase"/>
</dbReference>
<sequence length="183" mass="20646">MSDDKEDNRITIRQARLGDEAGIASVHVRSWQTTYAGMMATEFLQNLSVTQRQEAWAANLNAAEDGRYVLVLEQAETIIGFVSGGANRQPSMYSRYDAEIYALYLLQLAQGRGYGRELIRQMAACLHEDGYRSAIVEALKENPAIQFYYHLGAERLGERTIKVGGTLHKEVTLGWQDLRMLLE</sequence>
<dbReference type="Pfam" id="PF00583">
    <property type="entry name" value="Acetyltransf_1"/>
    <property type="match status" value="1"/>
</dbReference>
<evidence type="ECO:0000259" key="1">
    <source>
        <dbReference type="PROSITE" id="PS51186"/>
    </source>
</evidence>
<reference evidence="3" key="1">
    <citation type="submission" date="2015-10" db="EMBL/GenBank/DDBJ databases">
        <title>Genome of Paenibacillus bovis sp. nov.</title>
        <authorList>
            <person name="Wu Z."/>
            <person name="Gao C."/>
            <person name="Liu Z."/>
            <person name="Zheng H."/>
        </authorList>
    </citation>
    <scope>NUCLEOTIDE SEQUENCE [LARGE SCALE GENOMIC DNA]</scope>
    <source>
        <strain evidence="3">BD3526</strain>
    </source>
</reference>
<reference evidence="2 3" key="2">
    <citation type="journal article" date="2016" name="Int. J. Syst. Evol. Microbiol.">
        <title>Paenibacillus bovis sp. nov., isolated from raw yak (Bos grunniens) milk.</title>
        <authorList>
            <person name="Gao C."/>
            <person name="Han J."/>
            <person name="Liu Z."/>
            <person name="Xu X."/>
            <person name="Hang F."/>
            <person name="Wu Z."/>
        </authorList>
    </citation>
    <scope>NUCLEOTIDE SEQUENCE [LARGE SCALE GENOMIC DNA]</scope>
    <source>
        <strain evidence="2 3">BD3526</strain>
    </source>
</reference>
<dbReference type="GO" id="GO:0016747">
    <property type="term" value="F:acyltransferase activity, transferring groups other than amino-acyl groups"/>
    <property type="evidence" value="ECO:0007669"/>
    <property type="project" value="InterPro"/>
</dbReference>
<dbReference type="RefSeq" id="WP_060534878.1">
    <property type="nucleotide sequence ID" value="NZ_CP013023.1"/>
</dbReference>
<feature type="domain" description="N-acetyltransferase" evidence="1">
    <location>
        <begin position="10"/>
        <end position="174"/>
    </location>
</feature>
<dbReference type="SUPFAM" id="SSF55729">
    <property type="entry name" value="Acyl-CoA N-acyltransferases (Nat)"/>
    <property type="match status" value="1"/>
</dbReference>
<dbReference type="STRING" id="1616788.AR543_12640"/>
<accession>A0A172ZGW8</accession>
<dbReference type="CDD" id="cd04301">
    <property type="entry name" value="NAT_SF"/>
    <property type="match status" value="1"/>
</dbReference>
<evidence type="ECO:0000313" key="2">
    <source>
        <dbReference type="EMBL" id="ANF96773.1"/>
    </source>
</evidence>
<dbReference type="Gene3D" id="3.40.630.30">
    <property type="match status" value="1"/>
</dbReference>
<dbReference type="AlphaFoldDB" id="A0A172ZGW8"/>
<proteinExistence type="predicted"/>
<gene>
    <name evidence="2" type="ORF">AR543_12640</name>
</gene>
<evidence type="ECO:0000313" key="3">
    <source>
        <dbReference type="Proteomes" id="UP000078148"/>
    </source>
</evidence>
<dbReference type="Proteomes" id="UP000078148">
    <property type="component" value="Chromosome"/>
</dbReference>
<name>A0A172ZGW8_9BACL</name>
<dbReference type="KEGG" id="pbv:AR543_12640"/>
<dbReference type="PROSITE" id="PS51186">
    <property type="entry name" value="GNAT"/>
    <property type="match status" value="1"/>
</dbReference>
<protein>
    <recommendedName>
        <fullName evidence="1">N-acetyltransferase domain-containing protein</fullName>
    </recommendedName>
</protein>
<keyword evidence="3" id="KW-1185">Reference proteome</keyword>